<keyword evidence="3" id="KW-1185">Reference proteome</keyword>
<feature type="transmembrane region" description="Helical" evidence="1">
    <location>
        <begin position="42"/>
        <end position="63"/>
    </location>
</feature>
<evidence type="ECO:0000313" key="2">
    <source>
        <dbReference type="EMBL" id="PLZ91725.1"/>
    </source>
</evidence>
<protein>
    <submittedName>
        <fullName evidence="2">Uncharacterized protein</fullName>
    </submittedName>
</protein>
<sequence>MQNRFSIVAIALLSWILFGILTLTPGAYFILNYSQIPNAITFGALVGTVIGLIVAMVGVWAVVITNLVAVFRWVLLGSMLGAIVGSVTLLLIGDFPKRSQADLSLLFLGPASLAIGAILGMFSAILLWRFRRAR</sequence>
<organism evidence="2 3">
    <name type="scientific">Fischerella muscicola CCMEE 5323</name>
    <dbReference type="NCBI Taxonomy" id="2019572"/>
    <lineage>
        <taxon>Bacteria</taxon>
        <taxon>Bacillati</taxon>
        <taxon>Cyanobacteriota</taxon>
        <taxon>Cyanophyceae</taxon>
        <taxon>Nostocales</taxon>
        <taxon>Hapalosiphonaceae</taxon>
        <taxon>Fischerella</taxon>
    </lineage>
</organism>
<name>A0A2N6K5E2_FISMU</name>
<dbReference type="RefSeq" id="WP_016866378.1">
    <property type="nucleotide sequence ID" value="NZ_CAWNVR010000240.1"/>
</dbReference>
<proteinExistence type="predicted"/>
<evidence type="ECO:0000313" key="3">
    <source>
        <dbReference type="Proteomes" id="UP000235036"/>
    </source>
</evidence>
<dbReference type="Proteomes" id="UP000235036">
    <property type="component" value="Unassembled WGS sequence"/>
</dbReference>
<feature type="transmembrane region" description="Helical" evidence="1">
    <location>
        <begin position="7"/>
        <end position="30"/>
    </location>
</feature>
<accession>A0A2N6K5E2</accession>
<evidence type="ECO:0000256" key="1">
    <source>
        <dbReference type="SAM" id="Phobius"/>
    </source>
</evidence>
<feature type="transmembrane region" description="Helical" evidence="1">
    <location>
        <begin position="105"/>
        <end position="128"/>
    </location>
</feature>
<dbReference type="AlphaFoldDB" id="A0A2N6K5E2"/>
<gene>
    <name evidence="2" type="ORF">CEN44_07710</name>
</gene>
<keyword evidence="1" id="KW-0812">Transmembrane</keyword>
<keyword evidence="1" id="KW-0472">Membrane</keyword>
<reference evidence="2 3" key="1">
    <citation type="submission" date="2017-08" db="EMBL/GenBank/DDBJ databases">
        <title>Genomes of Fischerella (Mastigocladus) sp. strains.</title>
        <authorList>
            <person name="Miller S.R."/>
        </authorList>
    </citation>
    <scope>NUCLEOTIDE SEQUENCE [LARGE SCALE GENOMIC DNA]</scope>
    <source>
        <strain evidence="2 3">CCMEE 5323</strain>
    </source>
</reference>
<keyword evidence="1" id="KW-1133">Transmembrane helix</keyword>
<comment type="caution">
    <text evidence="2">The sequence shown here is derived from an EMBL/GenBank/DDBJ whole genome shotgun (WGS) entry which is preliminary data.</text>
</comment>
<dbReference type="EMBL" id="NRQW01000157">
    <property type="protein sequence ID" value="PLZ91725.1"/>
    <property type="molecule type" value="Genomic_DNA"/>
</dbReference>
<feature type="transmembrane region" description="Helical" evidence="1">
    <location>
        <begin position="70"/>
        <end position="93"/>
    </location>
</feature>